<evidence type="ECO:0000256" key="1">
    <source>
        <dbReference type="SAM" id="MobiDB-lite"/>
    </source>
</evidence>
<dbReference type="EMBL" id="RUTY01000011">
    <property type="protein sequence ID" value="MLE30492.1"/>
    <property type="molecule type" value="Genomic_DNA"/>
</dbReference>
<sequence>MTGFDYLMAKGDEHTAYPQRHNAKNFDELCNAILTHRVQISINEAMTSDERRAEKSKLMWFSAATRPGATGEERRRKPENIAPCAFGMLDVDGCSPGALVYLLPVSARHSVLMYRTASYTDEKPRIRLVFELSRAVEAADRKSLGEALETMLMQAAGFTLVSVKDSRARWEKGDDYAVLDRTVYGAQSYCYCPHEGALHERYHGDPVDPDALPAPVKPRDGGMTTSKGKSKKARQSDADAADFDDMNAGPDSFVMDDLKSALWFPKMLEKAYDNGAWIDQGYRLASLKGTEYEEAARQMFIDWSVTASEAYPDEELDDVAAKEWDRLEPDKTSYKAIFADAQALGWENPATQRAAARLLARVETREDGLYYVTPKVNKQTGEIEEPAVWLCSPVKVIGRGTDGSEEYVIMTWECNRRTVTEAIPLSETGEREGWRRMKAGGLNVTSKASLRAVLGDHLQRFGETTRWNVAKTTGWQYGAYIMPDGEVIGTPSKPVIFCGQSAAAQGYTVKGTVEGWRDNVARLAAGNPSMMTAIAAAFAAPLLSLVGADGFGIHFYEQSSAGKTTTANTAASVWGSPDGTKLTWYGTSLGMVNEAVAHNDGFMSLDEIGQNSRRRDVAESAYALFNGVGKLQGRREGGNRELMRFTTLALSTGETDLESFIREDGGRVNAGQLVRLLNIPLTRASCYHSAPDGSAFVEALKTAWQNHHGATGRKWVSLLADNKKAAQEAVASAKQRWKAMLSGKHEEQAGRVADRFAILEAALILALPLTGWEAGDCRGAIEHSFNEWITQYGTRNRERVQLVDAVENFLLVNESRFDHLAGEDGYPDLTTEKARRAGWLVTCGSPDGSDVYYVLPGVFRDEVIPGKEPVQAARVLHEAGVLWKKDKRSYQSLTPRIGGKQYRTYALMLVPVSDDPEEETEPGMDLI</sequence>
<feature type="region of interest" description="Disordered" evidence="1">
    <location>
        <begin position="204"/>
        <end position="243"/>
    </location>
</feature>
<reference evidence="3" key="1">
    <citation type="submission" date="2018-10" db="EMBL/GenBank/DDBJ databases">
        <authorList>
            <consortium name="PulseNet: The National Subtyping Network for Foodborne Disease Surveillance"/>
            <person name="Tarr C.L."/>
            <person name="Trees E."/>
            <person name="Katz L.S."/>
            <person name="Carleton-Romer H.A."/>
            <person name="Stroika S."/>
            <person name="Kucerova Z."/>
            <person name="Roache K.F."/>
            <person name="Sabol A.L."/>
            <person name="Besser J."/>
            <person name="Gerner-Smidt P."/>
        </authorList>
    </citation>
    <scope>NUCLEOTIDE SEQUENCE [LARGE SCALE GENOMIC DNA]</scope>
    <source>
        <strain evidence="3">PNUSAS056479</strain>
    </source>
</reference>
<proteinExistence type="predicted"/>
<gene>
    <name evidence="3" type="ORF">EBH50_11125</name>
</gene>
<protein>
    <submittedName>
        <fullName evidence="3">DUF927 domain-containing protein</fullName>
    </submittedName>
</protein>
<comment type="caution">
    <text evidence="3">The sequence shown here is derived from an EMBL/GenBank/DDBJ whole genome shotgun (WGS) entry which is preliminary data.</text>
</comment>
<feature type="domain" description="DUF927" evidence="2">
    <location>
        <begin position="365"/>
        <end position="641"/>
    </location>
</feature>
<dbReference type="Proteomes" id="UP000885317">
    <property type="component" value="Unassembled WGS sequence"/>
</dbReference>
<dbReference type="AlphaFoldDB" id="A0A403JWT4"/>
<dbReference type="InterPro" id="IPR009270">
    <property type="entry name" value="DUF927"/>
</dbReference>
<name>A0A403JWT4_SALER</name>
<evidence type="ECO:0000313" key="3">
    <source>
        <dbReference type="EMBL" id="MLE30492.1"/>
    </source>
</evidence>
<organism evidence="3">
    <name type="scientific">Salmonella enterica</name>
    <name type="common">Salmonella choleraesuis</name>
    <dbReference type="NCBI Taxonomy" id="28901"/>
    <lineage>
        <taxon>Bacteria</taxon>
        <taxon>Pseudomonadati</taxon>
        <taxon>Pseudomonadota</taxon>
        <taxon>Gammaproteobacteria</taxon>
        <taxon>Enterobacterales</taxon>
        <taxon>Enterobacteriaceae</taxon>
        <taxon>Salmonella</taxon>
    </lineage>
</organism>
<dbReference type="Pfam" id="PF06048">
    <property type="entry name" value="DUF927"/>
    <property type="match status" value="1"/>
</dbReference>
<accession>A0A403JWT4</accession>
<evidence type="ECO:0000259" key="2">
    <source>
        <dbReference type="Pfam" id="PF06048"/>
    </source>
</evidence>